<dbReference type="GO" id="GO:0003700">
    <property type="term" value="F:DNA-binding transcription factor activity"/>
    <property type="evidence" value="ECO:0007669"/>
    <property type="project" value="TreeGrafter"/>
</dbReference>
<dbReference type="OrthoDB" id="9783238at2"/>
<dbReference type="PRINTS" id="PR00455">
    <property type="entry name" value="HTHTETR"/>
</dbReference>
<sequence>MAINSAKSSGMRRQPRQARSQERVSQILDVAEQLFIAKGYNDTTTNAIAAGAKVPIGSLYQFFPDKGAIVGALAMRYNDRLHHRFMELDPTEMANLSLSAYVDRIVDTTAQFFADYPGYHSIFMQVQGTIPELEAIENAADTQLIEDLAASLSRYHSGLAATDYEAIAFTVVKAIGTLLWLSLSQEQLFQQRLVAETKRLMLSYLQSYFLKS</sequence>
<protein>
    <submittedName>
        <fullName evidence="5">TetR family transcriptional regulator</fullName>
    </submittedName>
</protein>
<dbReference type="Pfam" id="PF00440">
    <property type="entry name" value="TetR_N"/>
    <property type="match status" value="1"/>
</dbReference>
<dbReference type="RefSeq" id="WP_106300079.1">
    <property type="nucleotide sequence ID" value="NZ_PVWO01000018.1"/>
</dbReference>
<dbReference type="PANTHER" id="PTHR30055">
    <property type="entry name" value="HTH-TYPE TRANSCRIPTIONAL REGULATOR RUTR"/>
    <property type="match status" value="1"/>
</dbReference>
<dbReference type="Proteomes" id="UP000238937">
    <property type="component" value="Unassembled WGS sequence"/>
</dbReference>
<dbReference type="Gene3D" id="1.10.357.10">
    <property type="entry name" value="Tetracycline Repressor, domain 2"/>
    <property type="match status" value="1"/>
</dbReference>
<evidence type="ECO:0000313" key="6">
    <source>
        <dbReference type="Proteomes" id="UP000238937"/>
    </source>
</evidence>
<dbReference type="InterPro" id="IPR001647">
    <property type="entry name" value="HTH_TetR"/>
</dbReference>
<dbReference type="GO" id="GO:0000976">
    <property type="term" value="F:transcription cis-regulatory region binding"/>
    <property type="evidence" value="ECO:0007669"/>
    <property type="project" value="TreeGrafter"/>
</dbReference>
<organism evidence="5 6">
    <name type="scientific">Chamaesiphon polymorphus CCALA 037</name>
    <dbReference type="NCBI Taxonomy" id="2107692"/>
    <lineage>
        <taxon>Bacteria</taxon>
        <taxon>Bacillati</taxon>
        <taxon>Cyanobacteriota</taxon>
        <taxon>Cyanophyceae</taxon>
        <taxon>Gomontiellales</taxon>
        <taxon>Chamaesiphonaceae</taxon>
        <taxon>Chamaesiphon</taxon>
    </lineage>
</organism>
<dbReference type="InterPro" id="IPR050109">
    <property type="entry name" value="HTH-type_TetR-like_transc_reg"/>
</dbReference>
<dbReference type="SUPFAM" id="SSF46689">
    <property type="entry name" value="Homeodomain-like"/>
    <property type="match status" value="1"/>
</dbReference>
<feature type="region of interest" description="Disordered" evidence="3">
    <location>
        <begin position="1"/>
        <end position="23"/>
    </location>
</feature>
<feature type="domain" description="HTH tetR-type" evidence="4">
    <location>
        <begin position="21"/>
        <end position="81"/>
    </location>
</feature>
<dbReference type="Pfam" id="PF17918">
    <property type="entry name" value="TetR_C_15"/>
    <property type="match status" value="1"/>
</dbReference>
<gene>
    <name evidence="5" type="ORF">C7B77_02725</name>
</gene>
<dbReference type="AlphaFoldDB" id="A0A2T1GM61"/>
<dbReference type="PROSITE" id="PS50977">
    <property type="entry name" value="HTH_TETR_2"/>
    <property type="match status" value="1"/>
</dbReference>
<evidence type="ECO:0000259" key="4">
    <source>
        <dbReference type="PROSITE" id="PS50977"/>
    </source>
</evidence>
<comment type="caution">
    <text evidence="5">The sequence shown here is derived from an EMBL/GenBank/DDBJ whole genome shotgun (WGS) entry which is preliminary data.</text>
</comment>
<keyword evidence="1 2" id="KW-0238">DNA-binding</keyword>
<dbReference type="InterPro" id="IPR009057">
    <property type="entry name" value="Homeodomain-like_sf"/>
</dbReference>
<name>A0A2T1GM61_9CYAN</name>
<keyword evidence="6" id="KW-1185">Reference proteome</keyword>
<reference evidence="5 6" key="1">
    <citation type="submission" date="2018-03" db="EMBL/GenBank/DDBJ databases">
        <title>The ancient ancestry and fast evolution of plastids.</title>
        <authorList>
            <person name="Moore K.R."/>
            <person name="Magnabosco C."/>
            <person name="Momper L."/>
            <person name="Gold D.A."/>
            <person name="Bosak T."/>
            <person name="Fournier G.P."/>
        </authorList>
    </citation>
    <scope>NUCLEOTIDE SEQUENCE [LARGE SCALE GENOMIC DNA]</scope>
    <source>
        <strain evidence="5 6">CCALA 037</strain>
    </source>
</reference>
<evidence type="ECO:0000256" key="2">
    <source>
        <dbReference type="PROSITE-ProRule" id="PRU00335"/>
    </source>
</evidence>
<dbReference type="InterPro" id="IPR041669">
    <property type="entry name" value="TetR_C_15"/>
</dbReference>
<feature type="DNA-binding region" description="H-T-H motif" evidence="2">
    <location>
        <begin position="44"/>
        <end position="63"/>
    </location>
</feature>
<dbReference type="EMBL" id="PVWO01000018">
    <property type="protein sequence ID" value="PSB58978.1"/>
    <property type="molecule type" value="Genomic_DNA"/>
</dbReference>
<evidence type="ECO:0000313" key="5">
    <source>
        <dbReference type="EMBL" id="PSB58978.1"/>
    </source>
</evidence>
<evidence type="ECO:0000256" key="1">
    <source>
        <dbReference type="ARBA" id="ARBA00023125"/>
    </source>
</evidence>
<evidence type="ECO:0000256" key="3">
    <source>
        <dbReference type="SAM" id="MobiDB-lite"/>
    </source>
</evidence>
<proteinExistence type="predicted"/>
<accession>A0A2T1GM61</accession>
<dbReference type="PANTHER" id="PTHR30055:SF226">
    <property type="entry name" value="HTH-TYPE TRANSCRIPTIONAL REGULATOR PKSA"/>
    <property type="match status" value="1"/>
</dbReference>